<feature type="domain" description="Dystroglycan-type cadherin-like" evidence="3">
    <location>
        <begin position="1316"/>
        <end position="1407"/>
    </location>
</feature>
<dbReference type="eggNOG" id="COG4547">
    <property type="taxonomic scope" value="Bacteria"/>
</dbReference>
<feature type="domain" description="Dystroglycan-type cadherin-like" evidence="3">
    <location>
        <begin position="1408"/>
        <end position="1500"/>
    </location>
</feature>
<evidence type="ECO:0000313" key="5">
    <source>
        <dbReference type="Proteomes" id="UP000002168"/>
    </source>
</evidence>
<keyword evidence="5" id="KW-1185">Reference proteome</keyword>
<proteinExistence type="predicted"/>
<gene>
    <name evidence="4" type="ordered locus">Swoo_1677</name>
</gene>
<feature type="chain" id="PRO_5002766844" evidence="2">
    <location>
        <begin position="33"/>
        <end position="2233"/>
    </location>
</feature>
<organism evidence="4 5">
    <name type="scientific">Shewanella woodyi (strain ATCC 51908 / MS32)</name>
    <dbReference type="NCBI Taxonomy" id="392500"/>
    <lineage>
        <taxon>Bacteria</taxon>
        <taxon>Pseudomonadati</taxon>
        <taxon>Pseudomonadota</taxon>
        <taxon>Gammaproteobacteria</taxon>
        <taxon>Alteromonadales</taxon>
        <taxon>Shewanellaceae</taxon>
        <taxon>Shewanella</taxon>
    </lineage>
</organism>
<reference evidence="4 5" key="1">
    <citation type="submission" date="2008-02" db="EMBL/GenBank/DDBJ databases">
        <title>Complete sequence of Shewanella woodyi ATCC 51908.</title>
        <authorList>
            <consortium name="US DOE Joint Genome Institute"/>
            <person name="Copeland A."/>
            <person name="Lucas S."/>
            <person name="Lapidus A."/>
            <person name="Glavina del Rio T."/>
            <person name="Dalin E."/>
            <person name="Tice H."/>
            <person name="Bruce D."/>
            <person name="Goodwin L."/>
            <person name="Pitluck S."/>
            <person name="Sims D."/>
            <person name="Brettin T."/>
            <person name="Detter J.C."/>
            <person name="Han C."/>
            <person name="Kuske C.R."/>
            <person name="Schmutz J."/>
            <person name="Larimer F."/>
            <person name="Land M."/>
            <person name="Hauser L."/>
            <person name="Kyrpides N."/>
            <person name="Lykidis A."/>
            <person name="Zhao J.-S."/>
            <person name="Richardson P."/>
        </authorList>
    </citation>
    <scope>NUCLEOTIDE SEQUENCE [LARGE SCALE GENOMIC DNA]</scope>
    <source>
        <strain evidence="5">ATCC 51908 / MS32</strain>
    </source>
</reference>
<dbReference type="InterPro" id="IPR013783">
    <property type="entry name" value="Ig-like_fold"/>
</dbReference>
<dbReference type="InterPro" id="IPR013517">
    <property type="entry name" value="FG-GAP"/>
</dbReference>
<name>B1KMG4_SHEWM</name>
<keyword evidence="1 2" id="KW-0732">Signal</keyword>
<dbReference type="eggNOG" id="COG4257">
    <property type="taxonomic scope" value="Bacteria"/>
</dbReference>
<protein>
    <submittedName>
        <fullName evidence="4">Conserved repeat domain protein</fullName>
    </submittedName>
</protein>
<dbReference type="Pfam" id="PF01345">
    <property type="entry name" value="DUF11"/>
    <property type="match status" value="1"/>
</dbReference>
<dbReference type="eggNOG" id="COG1361">
    <property type="taxonomic scope" value="Bacteria"/>
</dbReference>
<dbReference type="GO" id="GO:0005509">
    <property type="term" value="F:calcium ion binding"/>
    <property type="evidence" value="ECO:0007669"/>
    <property type="project" value="InterPro"/>
</dbReference>
<evidence type="ECO:0000259" key="3">
    <source>
        <dbReference type="SMART" id="SM00736"/>
    </source>
</evidence>
<sequence length="2233" mass="227521" precursor="true">MKYTFNKLKSLLDCSALVFCMGATFFGSQTFAAGTDLTLSGSFSSPTIASGHISTLTYTLTNTSGASASDIGFTATLPSGHLIAEQTQAFSNCSDGTFAAVGGDSISTASGYRLGAGQSCSFMFNVTATVNGAAATLVTGLTSSLGAGSDISTTLTVDDTLFTASASFSSSVVNLGAINRLSLSFSNLGGTVTNGTTSVDLPSGLEIAPIANFSSDCSLASLNEPSGSSTVTINGIWLNSEATCTAEVDLIANSAGMMDLVWDDMFGTVSFAQVFSGKLGTSFEVQRPFANINFNPITIIPGASGSLDVTLTNFDRSSSATDITFSSDLDSALSGLIATGGTQVDVCGAGSSVTVGSSINFSGGSVSSASSCSFSIPILVPNGAAQGAYTLTTTAISASLNGGTTNYSDTSNALIVSNTPGLTITVLESGVTSGDDVTLRHTVTNIDNTYTATGIEFETDFVNLTGAVIKTLPATNDCGSGSAFSSVYKFDAFTAMSMTAGELAPGASCTFDLVLTLPSGITAGEYNVSAGAISATINSQAVESGTPSASETFIVDTAPSLVFTFNDESLLPGSSTSIDFSLSHAFASSADATGVSFTLDLDGVLSGLVASNLPSEPCGAGSTLTGSGLLTFAGGSLSPSSSCDFSVDVTLPASTVGGYTFTSSVVSATVSGNAVTSQINSADITISGLNFSKAFATNPIRVGATGTEVDINYLITNEAGADDATVIQFTDSYNAMVAGTTITSADQSAFCGASSATSGSGGSFLVVSNVEVANGEQCILTVTINLPNSATSGSYGANTSGLSATVGGNNVAVSPAVASLVINELSVVTSVDVSSPTSESTINYAIEFSNAVNGFDVTDINAVNATLANFSGSGTNYSVEVTPIADGEVILQIASGVAVDANDATVPNQAAIDISFDYQSTPLVPTPSLSISAPSAVLANSGPVTYTVSYLDVEQVNLTASDITLNKTGSANADVTIINGDMSTATVSLDNLSGEGSLGITIAEGSARFSTNIAPAAGPSNIVVVDAVAPNVVITGPNGNQTSSFVVNIDFDENMSGFTVDDIVASNGTLSDFQTINAASYTVQVDVTGETSVSIDIAAGVATDSAGNGNTQSNSFNVSYDDVQPSVTIGGPSGTTATAFTATISFSEHVSGFDVGDITVSNAGLSNFVTIDAANYSVLVTPVVQANVSLDIANSVANDLSGNANLAASNFSLTYDFNDAPIISGAPVTSVNEDSSYSFSPTFSDADVGDTLTFSIVNKPSWATFSSVNGTLAGTPTNDDVGSTSDIVISVSDGALSASLAAFNLEVINTNDAPLILGTPTTSVNEDASFSFTPTASDVDTGDSLSFSIVNKPSWATFSATDGTLAGTPTNDDVGSTSDIVISVSDGALSASLAAFNLEVINTNDAPTVSGIPAASVDEDVSYSFTPTVVDVDSGDSLSFSIVNQPSWAIFSSTDGTLAGTPTNDDVGSTSDIVISVSDGALSASLTAFNLEVINTNDAPVFESSPVLEVPAGGLYSYPLSASDIDPTYHISFELMSGPEWLSINSEFTLEGIAPEESAGEQFNIVVALSDGDVESPVLQEYLLTIVEPSVTELSSRFYFTPAPATAQQEVSLVLEITNSGLTAAEDVIFEIAISDELSINTIPAACSESESNKLACQLDIEIEAGGATTTLVALSVGEVESGFTSADVSISGANLGGVVIEESAQLLLANVLSVLPGDSVISTPSSVGFTVDINGDSFVDLLSFDAMAMKTSILTNDGNGQLVISSSLDMIQDVKSMLVADINGDGALDLLTAGGSDADSVAYLLNGEQELSSYVVMDAVSADFILVADLLNDTAVEVVLAGLSQADVAIYSGFGTDTQDSLSITVSNLFNLPQPNALVASAQNGQELKEIDSNKISVSASNSSLDTAVTSLSVVQISEGVRLLASGDVSAPILVNLGDWTTDTVPAITTPVEKMQLVDVNGDDIADAFIYNDKGWSLITSVFETDAMASDVQLPDAKYIVVSDLNNDGVSEILFIMPQGVSIWHYYGLNDIRVDAAAIVTEELGQLALMDIDNDGDLDIVTFDGQKGVSLWYMNLAGGFGEQEIDLTVFAQAPNFPQVDQAGPISFSILNQSSGDATDVRLVITPSSGVNLSQLARGCSAEGDKVLCLVGGLAAGERAELTVWVSANSAGEYSVDGLVSATQFDVNEENDKVTVMLNLPEPASSSSDAGATSIMCTIWLLMLLAYRRRQFS</sequence>
<accession>B1KMG4</accession>
<dbReference type="Pfam" id="PF13517">
    <property type="entry name" value="FG-GAP_3"/>
    <property type="match status" value="1"/>
</dbReference>
<dbReference type="SMART" id="SM00736">
    <property type="entry name" value="CADG"/>
    <property type="match status" value="3"/>
</dbReference>
<dbReference type="InterPro" id="IPR028994">
    <property type="entry name" value="Integrin_alpha_N"/>
</dbReference>
<dbReference type="STRING" id="392500.Swoo_1677"/>
<dbReference type="KEGG" id="swd:Swoo_1677"/>
<dbReference type="Pfam" id="PF19078">
    <property type="entry name" value="Big_12"/>
    <property type="match status" value="3"/>
</dbReference>
<dbReference type="Pfam" id="PF25564">
    <property type="entry name" value="DUF7933"/>
    <property type="match status" value="6"/>
</dbReference>
<dbReference type="PANTHER" id="PTHR34677:SF3">
    <property type="entry name" value="BACTERIAL IG-LIKE DOMAIN-CONTAINING PROTEIN"/>
    <property type="match status" value="1"/>
</dbReference>
<dbReference type="Pfam" id="PF05345">
    <property type="entry name" value="He_PIG"/>
    <property type="match status" value="3"/>
</dbReference>
<dbReference type="SUPFAM" id="SSF49313">
    <property type="entry name" value="Cadherin-like"/>
    <property type="match status" value="4"/>
</dbReference>
<dbReference type="HOGENOM" id="CLU_230860_0_0_6"/>
<evidence type="ECO:0000256" key="2">
    <source>
        <dbReference type="SAM" id="SignalP"/>
    </source>
</evidence>
<dbReference type="Proteomes" id="UP000002168">
    <property type="component" value="Chromosome"/>
</dbReference>
<dbReference type="InterPro" id="IPR044048">
    <property type="entry name" value="Big_12"/>
</dbReference>
<dbReference type="GO" id="GO:0016020">
    <property type="term" value="C:membrane"/>
    <property type="evidence" value="ECO:0007669"/>
    <property type="project" value="InterPro"/>
</dbReference>
<dbReference type="InterPro" id="IPR057693">
    <property type="entry name" value="DUF7933"/>
</dbReference>
<dbReference type="Gene3D" id="2.60.40.10">
    <property type="entry name" value="Immunoglobulins"/>
    <property type="match status" value="4"/>
</dbReference>
<feature type="domain" description="Dystroglycan-type cadherin-like" evidence="3">
    <location>
        <begin position="1221"/>
        <end position="1314"/>
    </location>
</feature>
<evidence type="ECO:0000313" key="4">
    <source>
        <dbReference type="EMBL" id="ACA85962.1"/>
    </source>
</evidence>
<dbReference type="InterPro" id="IPR015919">
    <property type="entry name" value="Cadherin-like_sf"/>
</dbReference>
<dbReference type="InterPro" id="IPR001434">
    <property type="entry name" value="OmcB-like_DUF11"/>
</dbReference>
<feature type="signal peptide" evidence="2">
    <location>
        <begin position="1"/>
        <end position="32"/>
    </location>
</feature>
<dbReference type="PANTHER" id="PTHR34677">
    <property type="match status" value="1"/>
</dbReference>
<dbReference type="RefSeq" id="WP_012324308.1">
    <property type="nucleotide sequence ID" value="NC_010506.1"/>
</dbReference>
<evidence type="ECO:0000256" key="1">
    <source>
        <dbReference type="ARBA" id="ARBA00022729"/>
    </source>
</evidence>
<dbReference type="InterPro" id="IPR006644">
    <property type="entry name" value="Cadg"/>
</dbReference>
<dbReference type="FunFam" id="2.60.40.10:FF:002543">
    <property type="match status" value="3"/>
</dbReference>
<dbReference type="SUPFAM" id="SSF69318">
    <property type="entry name" value="Integrin alpha N-terminal domain"/>
    <property type="match status" value="2"/>
</dbReference>
<dbReference type="EMBL" id="CP000961">
    <property type="protein sequence ID" value="ACA85962.1"/>
    <property type="molecule type" value="Genomic_DNA"/>
</dbReference>